<sequence>MKKTSLMLLLLAGSFCLPVAAENKQDACRIPTLKSAYAELKANPQSKEKQQAFLTAFPDSWQEFIAVYHHYDPLTDSYDRLYQQAPQYIEYLKSLDQVDDARLIPHLVSLTYGSSWAADAPNYLQEVLHELMTGKKDAFFAELSKRSKAAQFDFWAFYWSKPVKNGTDSPYEKEKKALESAMKDKYPQIVRALSLAYEYYYGEAMPL</sequence>
<proteinExistence type="predicted"/>
<evidence type="ECO:0000256" key="1">
    <source>
        <dbReference type="SAM" id="SignalP"/>
    </source>
</evidence>
<gene>
    <name evidence="2" type="ORF">H9789_13210</name>
</gene>
<keyword evidence="1" id="KW-0732">Signal</keyword>
<feature type="chain" id="PRO_5038564708" evidence="1">
    <location>
        <begin position="22"/>
        <end position="207"/>
    </location>
</feature>
<name>A0A9E2LD69_9BACT</name>
<evidence type="ECO:0000313" key="3">
    <source>
        <dbReference type="Proteomes" id="UP000823865"/>
    </source>
</evidence>
<reference evidence="2" key="2">
    <citation type="submission" date="2021-04" db="EMBL/GenBank/DDBJ databases">
        <authorList>
            <person name="Gilroy R."/>
        </authorList>
    </citation>
    <scope>NUCLEOTIDE SEQUENCE</scope>
    <source>
        <strain evidence="2">G3-2149</strain>
    </source>
</reference>
<dbReference type="AlphaFoldDB" id="A0A9E2LD69"/>
<dbReference type="Proteomes" id="UP000823865">
    <property type="component" value="Unassembled WGS sequence"/>
</dbReference>
<protein>
    <submittedName>
        <fullName evidence="2">Uncharacterized protein</fullName>
    </submittedName>
</protein>
<accession>A0A9E2LD69</accession>
<organism evidence="2 3">
    <name type="scientific">Candidatus Paraprevotella stercoravium</name>
    <dbReference type="NCBI Taxonomy" id="2838725"/>
    <lineage>
        <taxon>Bacteria</taxon>
        <taxon>Pseudomonadati</taxon>
        <taxon>Bacteroidota</taxon>
        <taxon>Bacteroidia</taxon>
        <taxon>Bacteroidales</taxon>
        <taxon>Prevotellaceae</taxon>
        <taxon>Paraprevotella</taxon>
    </lineage>
</organism>
<feature type="signal peptide" evidence="1">
    <location>
        <begin position="1"/>
        <end position="21"/>
    </location>
</feature>
<reference evidence="2" key="1">
    <citation type="journal article" date="2021" name="PeerJ">
        <title>Extensive microbial diversity within the chicken gut microbiome revealed by metagenomics and culture.</title>
        <authorList>
            <person name="Gilroy R."/>
            <person name="Ravi A."/>
            <person name="Getino M."/>
            <person name="Pursley I."/>
            <person name="Horton D.L."/>
            <person name="Alikhan N.F."/>
            <person name="Baker D."/>
            <person name="Gharbi K."/>
            <person name="Hall N."/>
            <person name="Watson M."/>
            <person name="Adriaenssens E.M."/>
            <person name="Foster-Nyarko E."/>
            <person name="Jarju S."/>
            <person name="Secka A."/>
            <person name="Antonio M."/>
            <person name="Oren A."/>
            <person name="Chaudhuri R.R."/>
            <person name="La Ragione R."/>
            <person name="Hildebrand F."/>
            <person name="Pallen M.J."/>
        </authorList>
    </citation>
    <scope>NUCLEOTIDE SEQUENCE</scope>
    <source>
        <strain evidence="2">G3-2149</strain>
    </source>
</reference>
<evidence type="ECO:0000313" key="2">
    <source>
        <dbReference type="EMBL" id="MBU3854743.1"/>
    </source>
</evidence>
<dbReference type="EMBL" id="JAHLFU010000278">
    <property type="protein sequence ID" value="MBU3854743.1"/>
    <property type="molecule type" value="Genomic_DNA"/>
</dbReference>
<comment type="caution">
    <text evidence="2">The sequence shown here is derived from an EMBL/GenBank/DDBJ whole genome shotgun (WGS) entry which is preliminary data.</text>
</comment>